<evidence type="ECO:0000256" key="4">
    <source>
        <dbReference type="ARBA" id="ARBA00022842"/>
    </source>
</evidence>
<feature type="binding site" evidence="6">
    <location>
        <position position="157"/>
    </location>
    <ligand>
        <name>Mg(2+)</name>
        <dbReference type="ChEBI" id="CHEBI:18420"/>
    </ligand>
</feature>
<evidence type="ECO:0000313" key="9">
    <source>
        <dbReference type="Proteomes" id="UP000598997"/>
    </source>
</evidence>
<comment type="caution">
    <text evidence="8">The sequence shown here is derived from an EMBL/GenBank/DDBJ whole genome shotgun (WGS) entry which is preliminary data.</text>
</comment>
<evidence type="ECO:0000259" key="7">
    <source>
        <dbReference type="Pfam" id="PF03328"/>
    </source>
</evidence>
<evidence type="ECO:0000256" key="6">
    <source>
        <dbReference type="PIRSR" id="PIRSR015582-2"/>
    </source>
</evidence>
<evidence type="ECO:0000256" key="2">
    <source>
        <dbReference type="ARBA" id="ARBA00005568"/>
    </source>
</evidence>
<feature type="domain" description="HpcH/HpaI aldolase/citrate lyase" evidence="7">
    <location>
        <begin position="9"/>
        <end position="225"/>
    </location>
</feature>
<dbReference type="AlphaFoldDB" id="A0A916Y7Z9"/>
<dbReference type="EMBL" id="BMIO01000002">
    <property type="protein sequence ID" value="GGD34775.1"/>
    <property type="molecule type" value="Genomic_DNA"/>
</dbReference>
<dbReference type="InterPro" id="IPR015813">
    <property type="entry name" value="Pyrv/PenolPyrv_kinase-like_dom"/>
</dbReference>
<dbReference type="GO" id="GO:0000287">
    <property type="term" value="F:magnesium ion binding"/>
    <property type="evidence" value="ECO:0007669"/>
    <property type="project" value="TreeGrafter"/>
</dbReference>
<dbReference type="Gene3D" id="3.20.20.60">
    <property type="entry name" value="Phosphoenolpyruvate-binding domains"/>
    <property type="match status" value="1"/>
</dbReference>
<evidence type="ECO:0000256" key="5">
    <source>
        <dbReference type="PIRSR" id="PIRSR015582-1"/>
    </source>
</evidence>
<keyword evidence="9" id="KW-1185">Reference proteome</keyword>
<accession>A0A916Y7Z9</accession>
<comment type="cofactor">
    <cofactor evidence="1">
        <name>Mg(2+)</name>
        <dbReference type="ChEBI" id="CHEBI:18420"/>
    </cofactor>
</comment>
<comment type="similarity">
    <text evidence="2">Belongs to the HpcH/HpaI aldolase family.</text>
</comment>
<sequence length="292" mass="30893">MPEMPLLLRSVLYMPGSNARAIAKARTLDADAVVMDLEDAVAPEAKAEARKLIAEALHEGGFGSRYRVVRINALSTEWGADDIASMKGVPLDAILAPKVCSAADVARLSVAMRDAAFGPEVALWAMIETPEAILKLSEIAAAAKDSPLACFVLGLNDLAKDTGIAQLPGRAAFQPVLTMSVIAARAHGLAVIDGVCNALDDEARLVAECEQARDGGFDGKTLIHPKQVEPANRVFAPTEDDVAEARAIVDAFADPANAGEGALRVNGKMAERLHLLQAEKCLLRAQVIADRR</sequence>
<dbReference type="GO" id="GO:0006107">
    <property type="term" value="P:oxaloacetate metabolic process"/>
    <property type="evidence" value="ECO:0007669"/>
    <property type="project" value="TreeGrafter"/>
</dbReference>
<dbReference type="Proteomes" id="UP000598997">
    <property type="component" value="Unassembled WGS sequence"/>
</dbReference>
<name>A0A916Y7Z9_9SPHN</name>
<protein>
    <submittedName>
        <fullName evidence="8">Citrate lyase subunit beta</fullName>
    </submittedName>
</protein>
<dbReference type="PANTHER" id="PTHR32308:SF10">
    <property type="entry name" value="CITRATE LYASE SUBUNIT BETA"/>
    <property type="match status" value="1"/>
</dbReference>
<keyword evidence="3 6" id="KW-0479">Metal-binding</keyword>
<evidence type="ECO:0000256" key="1">
    <source>
        <dbReference type="ARBA" id="ARBA00001946"/>
    </source>
</evidence>
<dbReference type="InterPro" id="IPR040442">
    <property type="entry name" value="Pyrv_kinase-like_dom_sf"/>
</dbReference>
<dbReference type="PANTHER" id="PTHR32308">
    <property type="entry name" value="LYASE BETA SUBUNIT, PUTATIVE (AFU_ORTHOLOGUE AFUA_4G13030)-RELATED"/>
    <property type="match status" value="1"/>
</dbReference>
<feature type="binding site" evidence="6">
    <location>
        <position position="128"/>
    </location>
    <ligand>
        <name>Mg(2+)</name>
        <dbReference type="ChEBI" id="CHEBI:18420"/>
    </ligand>
</feature>
<keyword evidence="4 6" id="KW-0460">Magnesium</keyword>
<gene>
    <name evidence="8" type="ORF">GCM10010989_06140</name>
</gene>
<reference evidence="8 9" key="1">
    <citation type="journal article" date="2014" name="Int. J. Syst. Evol. Microbiol.">
        <title>Complete genome sequence of Corynebacterium casei LMG S-19264T (=DSM 44701T), isolated from a smear-ripened cheese.</title>
        <authorList>
            <consortium name="US DOE Joint Genome Institute (JGI-PGF)"/>
            <person name="Walter F."/>
            <person name="Albersmeier A."/>
            <person name="Kalinowski J."/>
            <person name="Ruckert C."/>
        </authorList>
    </citation>
    <scope>NUCLEOTIDE SEQUENCE [LARGE SCALE GENOMIC DNA]</scope>
    <source>
        <strain evidence="8 9">CGMCC 1.15358</strain>
    </source>
</reference>
<keyword evidence="8" id="KW-0456">Lyase</keyword>
<feature type="binding site" evidence="5">
    <location>
        <position position="128"/>
    </location>
    <ligand>
        <name>substrate</name>
    </ligand>
</feature>
<organism evidence="8 9">
    <name type="scientific">Croceicoccus pelagius</name>
    <dbReference type="NCBI Taxonomy" id="1703341"/>
    <lineage>
        <taxon>Bacteria</taxon>
        <taxon>Pseudomonadati</taxon>
        <taxon>Pseudomonadota</taxon>
        <taxon>Alphaproteobacteria</taxon>
        <taxon>Sphingomonadales</taxon>
        <taxon>Erythrobacteraceae</taxon>
        <taxon>Croceicoccus</taxon>
    </lineage>
</organism>
<dbReference type="PIRSF" id="PIRSF015582">
    <property type="entry name" value="Cit_lyase_B"/>
    <property type="match status" value="1"/>
</dbReference>
<proteinExistence type="inferred from homology"/>
<dbReference type="Pfam" id="PF03328">
    <property type="entry name" value="HpcH_HpaI"/>
    <property type="match status" value="1"/>
</dbReference>
<dbReference type="InterPro" id="IPR011206">
    <property type="entry name" value="Citrate_lyase_beta/mcl1/mcl2"/>
</dbReference>
<dbReference type="GO" id="GO:0016829">
    <property type="term" value="F:lyase activity"/>
    <property type="evidence" value="ECO:0007669"/>
    <property type="project" value="UniProtKB-KW"/>
</dbReference>
<feature type="binding site" evidence="5">
    <location>
        <position position="70"/>
    </location>
    <ligand>
        <name>substrate</name>
    </ligand>
</feature>
<dbReference type="InterPro" id="IPR005000">
    <property type="entry name" value="Aldolase/citrate-lyase_domain"/>
</dbReference>
<dbReference type="SUPFAM" id="SSF51621">
    <property type="entry name" value="Phosphoenolpyruvate/pyruvate domain"/>
    <property type="match status" value="1"/>
</dbReference>
<evidence type="ECO:0000313" key="8">
    <source>
        <dbReference type="EMBL" id="GGD34775.1"/>
    </source>
</evidence>
<evidence type="ECO:0000256" key="3">
    <source>
        <dbReference type="ARBA" id="ARBA00022723"/>
    </source>
</evidence>